<comment type="caution">
    <text evidence="2">The sequence shown here is derived from an EMBL/GenBank/DDBJ whole genome shotgun (WGS) entry which is preliminary data.</text>
</comment>
<sequence length="152" mass="17479">MQETLQHILPPLQDKCISSAQLLQLRHLMQLREDYTVFLNDINDMKRSSNASDSIHSSDRKILEYVQKNNDQLQDWVIKPRKKDVDCHPSISVNQKIKTNNSFATLSDHETEDELATNISTMAIQTTKQSVKQKPKQKPKQPAVTPRTNTLL</sequence>
<gene>
    <name evidence="2" type="ORF">CEXT_299571</name>
</gene>
<evidence type="ECO:0000313" key="3">
    <source>
        <dbReference type="Proteomes" id="UP001054945"/>
    </source>
</evidence>
<evidence type="ECO:0000313" key="2">
    <source>
        <dbReference type="EMBL" id="GIX67997.1"/>
    </source>
</evidence>
<dbReference type="EMBL" id="BPLR01019450">
    <property type="protein sequence ID" value="GIX67997.1"/>
    <property type="molecule type" value="Genomic_DNA"/>
</dbReference>
<dbReference type="Proteomes" id="UP001054945">
    <property type="component" value="Unassembled WGS sequence"/>
</dbReference>
<proteinExistence type="predicted"/>
<reference evidence="2 3" key="1">
    <citation type="submission" date="2021-06" db="EMBL/GenBank/DDBJ databases">
        <title>Caerostris extrusa draft genome.</title>
        <authorList>
            <person name="Kono N."/>
            <person name="Arakawa K."/>
        </authorList>
    </citation>
    <scope>NUCLEOTIDE SEQUENCE [LARGE SCALE GENOMIC DNA]</scope>
</reference>
<keyword evidence="3" id="KW-1185">Reference proteome</keyword>
<name>A0AAV4M7C0_CAEEX</name>
<protein>
    <submittedName>
        <fullName evidence="2">Uncharacterized protein</fullName>
    </submittedName>
</protein>
<accession>A0AAV4M7C0</accession>
<dbReference type="AlphaFoldDB" id="A0AAV4M7C0"/>
<organism evidence="2 3">
    <name type="scientific">Caerostris extrusa</name>
    <name type="common">Bark spider</name>
    <name type="synonym">Caerostris bankana</name>
    <dbReference type="NCBI Taxonomy" id="172846"/>
    <lineage>
        <taxon>Eukaryota</taxon>
        <taxon>Metazoa</taxon>
        <taxon>Ecdysozoa</taxon>
        <taxon>Arthropoda</taxon>
        <taxon>Chelicerata</taxon>
        <taxon>Arachnida</taxon>
        <taxon>Araneae</taxon>
        <taxon>Araneomorphae</taxon>
        <taxon>Entelegynae</taxon>
        <taxon>Araneoidea</taxon>
        <taxon>Araneidae</taxon>
        <taxon>Caerostris</taxon>
    </lineage>
</organism>
<feature type="region of interest" description="Disordered" evidence="1">
    <location>
        <begin position="126"/>
        <end position="152"/>
    </location>
</feature>
<evidence type="ECO:0000256" key="1">
    <source>
        <dbReference type="SAM" id="MobiDB-lite"/>
    </source>
</evidence>